<organism evidence="2 3">
    <name type="scientific">Nicotiana sylvestris</name>
    <name type="common">Wood tobacco</name>
    <name type="synonym">South American tobacco</name>
    <dbReference type="NCBI Taxonomy" id="4096"/>
    <lineage>
        <taxon>Eukaryota</taxon>
        <taxon>Viridiplantae</taxon>
        <taxon>Streptophyta</taxon>
        <taxon>Embryophyta</taxon>
        <taxon>Tracheophyta</taxon>
        <taxon>Spermatophyta</taxon>
        <taxon>Magnoliopsida</taxon>
        <taxon>eudicotyledons</taxon>
        <taxon>Gunneridae</taxon>
        <taxon>Pentapetalae</taxon>
        <taxon>asterids</taxon>
        <taxon>lamiids</taxon>
        <taxon>Solanales</taxon>
        <taxon>Solanaceae</taxon>
        <taxon>Nicotianoideae</taxon>
        <taxon>Nicotianeae</taxon>
        <taxon>Nicotiana</taxon>
    </lineage>
</organism>
<dbReference type="PANTHER" id="PTHR31286">
    <property type="entry name" value="GLYCINE-RICH CELL WALL STRUCTURAL PROTEIN 1.8-LIKE"/>
    <property type="match status" value="1"/>
</dbReference>
<dbReference type="Proteomes" id="UP000189701">
    <property type="component" value="Unplaced"/>
</dbReference>
<feature type="signal peptide" evidence="1">
    <location>
        <begin position="1"/>
        <end position="27"/>
    </location>
</feature>
<reference evidence="2" key="1">
    <citation type="journal article" date="2013" name="Genome Biol.">
        <title>Reference genomes and transcriptomes of Nicotiana sylvestris and Nicotiana tomentosiformis.</title>
        <authorList>
            <person name="Sierro N."/>
            <person name="Battey J.N."/>
            <person name="Ouadi S."/>
            <person name="Bovet L."/>
            <person name="Goepfert S."/>
            <person name="Bakaher N."/>
            <person name="Peitsch M.C."/>
            <person name="Ivanov N.V."/>
        </authorList>
    </citation>
    <scope>NUCLEOTIDE SEQUENCE [LARGE SCALE GENOMIC DNA]</scope>
</reference>
<gene>
    <name evidence="3" type="primary">LOC104237787</name>
</gene>
<dbReference type="PANTHER" id="PTHR31286:SF79">
    <property type="entry name" value="N-6 ADENINE-SPECIFIC DNA METHYLASE"/>
    <property type="match status" value="1"/>
</dbReference>
<evidence type="ECO:0000313" key="2">
    <source>
        <dbReference type="Proteomes" id="UP000189701"/>
    </source>
</evidence>
<dbReference type="RefSeq" id="XP_009790310.1">
    <property type="nucleotide sequence ID" value="XM_009792008.1"/>
</dbReference>
<proteinExistence type="predicted"/>
<dbReference type="InterPro" id="IPR040256">
    <property type="entry name" value="At4g02000-like"/>
</dbReference>
<accession>A0A1U7XUZ6</accession>
<dbReference type="eggNOG" id="ENOG502T1CR">
    <property type="taxonomic scope" value="Eukaryota"/>
</dbReference>
<keyword evidence="2" id="KW-1185">Reference proteome</keyword>
<feature type="chain" id="PRO_5010523422" evidence="1">
    <location>
        <begin position="28"/>
        <end position="128"/>
    </location>
</feature>
<evidence type="ECO:0000313" key="3">
    <source>
        <dbReference type="RefSeq" id="XP_009790310.1"/>
    </source>
</evidence>
<dbReference type="AlphaFoldDB" id="A0A1U7XUZ6"/>
<protein>
    <submittedName>
        <fullName evidence="3">Uncharacterized protein LOC104237787</fullName>
    </submittedName>
</protein>
<keyword evidence="1" id="KW-0732">Signal</keyword>
<sequence>MAWISFPGLLPTFFVKECLLSLALVVGKPLHLDMAKKNKTRPSCARVKVLLDLLADLPHKVCIDIENDETPKTRMKGVNIKYDILPKYCKECKIQGHDMLECWRLHSELMDSNSKGKQVDQQDVNEHR</sequence>
<evidence type="ECO:0000256" key="1">
    <source>
        <dbReference type="SAM" id="SignalP"/>
    </source>
</evidence>
<reference evidence="3" key="2">
    <citation type="submission" date="2025-08" db="UniProtKB">
        <authorList>
            <consortium name="RefSeq"/>
        </authorList>
    </citation>
    <scope>IDENTIFICATION</scope>
    <source>
        <tissue evidence="3">Leaf</tissue>
    </source>
</reference>
<name>A0A1U7XUZ6_NICSY</name>